<evidence type="ECO:0000259" key="11">
    <source>
        <dbReference type="Pfam" id="PF12626"/>
    </source>
</evidence>
<keyword evidence="5 7" id="KW-0694">RNA-binding</keyword>
<dbReference type="InterPro" id="IPR010206">
    <property type="entry name" value="PolA_pol_I"/>
</dbReference>
<keyword evidence="6 7" id="KW-0804">Transcription</keyword>
<dbReference type="HAMAP" id="MF_00957">
    <property type="entry name" value="PolyA_pol"/>
    <property type="match status" value="1"/>
</dbReference>
<feature type="active site" evidence="7">
    <location>
        <position position="81"/>
    </location>
</feature>
<dbReference type="Gene3D" id="3.30.460.10">
    <property type="entry name" value="Beta Polymerase, domain 2"/>
    <property type="match status" value="1"/>
</dbReference>
<dbReference type="Gene3D" id="1.10.3090.10">
    <property type="entry name" value="cca-adding enzyme, domain 2"/>
    <property type="match status" value="1"/>
</dbReference>
<evidence type="ECO:0000313" key="14">
    <source>
        <dbReference type="Proteomes" id="UP000077857"/>
    </source>
</evidence>
<reference evidence="13 14" key="1">
    <citation type="submission" date="2016-03" db="EMBL/GenBank/DDBJ databases">
        <authorList>
            <person name="Ploux O."/>
        </authorList>
    </citation>
    <scope>NUCLEOTIDE SEQUENCE [LARGE SCALE GENOMIC DNA]</scope>
    <source>
        <strain evidence="13 14">R-45378</strain>
    </source>
</reference>
<accession>A0A177N0K3</accession>
<feature type="active site" evidence="7">
    <location>
        <position position="79"/>
    </location>
</feature>
<dbReference type="NCBIfam" id="TIGR01942">
    <property type="entry name" value="pcnB"/>
    <property type="match status" value="1"/>
</dbReference>
<evidence type="ECO:0000256" key="8">
    <source>
        <dbReference type="RuleBase" id="RU003953"/>
    </source>
</evidence>
<keyword evidence="4 7" id="KW-0067">ATP-binding</keyword>
<dbReference type="GO" id="GO:0005524">
    <property type="term" value="F:ATP binding"/>
    <property type="evidence" value="ECO:0007669"/>
    <property type="project" value="UniProtKB-UniRule"/>
</dbReference>
<dbReference type="GO" id="GO:0003723">
    <property type="term" value="F:RNA binding"/>
    <property type="evidence" value="ECO:0007669"/>
    <property type="project" value="UniProtKB-UniRule"/>
</dbReference>
<organism evidence="13 14">
    <name type="scientific">Methylomonas koyamae</name>
    <dbReference type="NCBI Taxonomy" id="702114"/>
    <lineage>
        <taxon>Bacteria</taxon>
        <taxon>Pseudomonadati</taxon>
        <taxon>Pseudomonadota</taxon>
        <taxon>Gammaproteobacteria</taxon>
        <taxon>Methylococcales</taxon>
        <taxon>Methylococcaceae</taxon>
        <taxon>Methylomonas</taxon>
    </lineage>
</organism>
<evidence type="ECO:0000313" key="13">
    <source>
        <dbReference type="EMBL" id="OAI11476.1"/>
    </source>
</evidence>
<dbReference type="InterPro" id="IPR032828">
    <property type="entry name" value="PolyA_RNA-bd"/>
</dbReference>
<name>A0A177N0K3_9GAMM</name>
<dbReference type="SUPFAM" id="SSF81301">
    <property type="entry name" value="Nucleotidyltransferase"/>
    <property type="match status" value="1"/>
</dbReference>
<dbReference type="Proteomes" id="UP000077857">
    <property type="component" value="Unassembled WGS sequence"/>
</dbReference>
<dbReference type="EMBL" id="LUUJ01000121">
    <property type="protein sequence ID" value="OAI11476.1"/>
    <property type="molecule type" value="Genomic_DNA"/>
</dbReference>
<keyword evidence="1 7" id="KW-0507">mRNA processing</keyword>
<dbReference type="InterPro" id="IPR025866">
    <property type="entry name" value="PolyA_pol_arg_C_dom"/>
</dbReference>
<dbReference type="Pfam" id="PF12626">
    <property type="entry name" value="PolyA_pol_arg_C"/>
    <property type="match status" value="1"/>
</dbReference>
<feature type="domain" description="Poly A polymerase head" evidence="10">
    <location>
        <begin position="61"/>
        <end position="190"/>
    </location>
</feature>
<sequence length="461" mass="52892">MFSFIKKIFAPVSLAAQPADAPAAANTVKIYPRSEHCISRTQISENALKVLTRLKKADFEAYLVGGCVRDLLLGREPKDFDVATNASPEQVKQIFRNCRIIGRRFRLAHVFFGREIIEVATFRGGVDNEESDRQVVHEDGRLLRDNVFGTLEEDVWRRDFTVNALYYNIRDFSVVDYTGGMQDHAAGVLRLIGDPEVRYREDPVRMIRAIRFAVKLGFTLHPDTEKPIYAQADLLKSIPSARLYDEVLKLFLAGYGLQTFEMLRHYGLFGILFPETERCLATQEQDFPRLFLIRALENSDRRYNDGKTLTPYFLLAALLWEPLQVAAQKRIGNGENETLAYQNAANEVLARQIKITAMPRHITQSMRDVWFMQPKFSRTVGTRPYRLLEQPKFRAAFDFFQLRAETGGADPQLVEWWAQFQEADEELRKQMTAPGKSGGGKPRNRKSGRYRSRTKPVVNPQ</sequence>
<keyword evidence="2 7" id="KW-0808">Transferase</keyword>
<dbReference type="FunFam" id="3.30.460.10:FF:000035">
    <property type="entry name" value="Poly(A) polymerase I"/>
    <property type="match status" value="1"/>
</dbReference>
<dbReference type="InterPro" id="IPR043519">
    <property type="entry name" value="NT_sf"/>
</dbReference>
<evidence type="ECO:0000256" key="7">
    <source>
        <dbReference type="HAMAP-Rule" id="MF_00957"/>
    </source>
</evidence>
<dbReference type="GO" id="GO:1990817">
    <property type="term" value="F:poly(A) RNA polymerase activity"/>
    <property type="evidence" value="ECO:0007669"/>
    <property type="project" value="UniProtKB-UniRule"/>
</dbReference>
<dbReference type="SUPFAM" id="SSF81891">
    <property type="entry name" value="Poly A polymerase C-terminal region-like"/>
    <property type="match status" value="1"/>
</dbReference>
<evidence type="ECO:0000256" key="4">
    <source>
        <dbReference type="ARBA" id="ARBA00022840"/>
    </source>
</evidence>
<comment type="similarity">
    <text evidence="7 8">Belongs to the tRNA nucleotidyltransferase/poly(A) polymerase family.</text>
</comment>
<feature type="region of interest" description="Disordered" evidence="9">
    <location>
        <begin position="427"/>
        <end position="461"/>
    </location>
</feature>
<dbReference type="AlphaFoldDB" id="A0A177N0K3"/>
<keyword evidence="3 7" id="KW-0547">Nucleotide-binding</keyword>
<proteinExistence type="inferred from homology"/>
<dbReference type="CDD" id="cd05398">
    <property type="entry name" value="NT_ClassII-CCAase"/>
    <property type="match status" value="1"/>
</dbReference>
<evidence type="ECO:0000256" key="2">
    <source>
        <dbReference type="ARBA" id="ARBA00022679"/>
    </source>
</evidence>
<dbReference type="EC" id="2.7.7.19" evidence="7"/>
<comment type="catalytic activity">
    <reaction evidence="7">
        <text>RNA(n) + ATP = RNA(n)-3'-adenine ribonucleotide + diphosphate</text>
        <dbReference type="Rhea" id="RHEA:11332"/>
        <dbReference type="Rhea" id="RHEA-COMP:14527"/>
        <dbReference type="Rhea" id="RHEA-COMP:17347"/>
        <dbReference type="ChEBI" id="CHEBI:30616"/>
        <dbReference type="ChEBI" id="CHEBI:33019"/>
        <dbReference type="ChEBI" id="CHEBI:140395"/>
        <dbReference type="ChEBI" id="CHEBI:173115"/>
        <dbReference type="EC" id="2.7.7.19"/>
    </reaction>
</comment>
<evidence type="ECO:0000256" key="6">
    <source>
        <dbReference type="ARBA" id="ARBA00023163"/>
    </source>
</evidence>
<evidence type="ECO:0000256" key="1">
    <source>
        <dbReference type="ARBA" id="ARBA00022664"/>
    </source>
</evidence>
<dbReference type="InterPro" id="IPR002646">
    <property type="entry name" value="PolA_pol_head_dom"/>
</dbReference>
<evidence type="ECO:0000256" key="3">
    <source>
        <dbReference type="ARBA" id="ARBA00022741"/>
    </source>
</evidence>
<feature type="domain" description="tRNA nucleotidyltransferase/poly(A) polymerase RNA and SrmB- binding" evidence="12">
    <location>
        <begin position="217"/>
        <end position="278"/>
    </location>
</feature>
<comment type="function">
    <text evidence="7">Adds poly(A) tail to the 3' end of many RNAs, which usually targets these RNAs for decay. Plays a significant role in the global control of gene expression, through influencing the rate of transcript degradation, and in the general RNA quality control.</text>
</comment>
<evidence type="ECO:0000259" key="10">
    <source>
        <dbReference type="Pfam" id="PF01743"/>
    </source>
</evidence>
<comment type="caution">
    <text evidence="13">The sequence shown here is derived from an EMBL/GenBank/DDBJ whole genome shotgun (WGS) entry which is preliminary data.</text>
</comment>
<dbReference type="InterPro" id="IPR052191">
    <property type="entry name" value="tRNA_ntf/polyA_polymerase_I"/>
</dbReference>
<evidence type="ECO:0000256" key="5">
    <source>
        <dbReference type="ARBA" id="ARBA00022884"/>
    </source>
</evidence>
<evidence type="ECO:0000256" key="9">
    <source>
        <dbReference type="SAM" id="MobiDB-lite"/>
    </source>
</evidence>
<gene>
    <name evidence="7" type="primary">pcnB</name>
    <name evidence="13" type="ORF">A1507_20565</name>
</gene>
<feature type="active site" evidence="7">
    <location>
        <position position="159"/>
    </location>
</feature>
<dbReference type="PANTHER" id="PTHR43051:SF1">
    <property type="entry name" value="POLYNUCLEOTIDE ADENYLYLTRANSFERASE FAMILY PROTEIN"/>
    <property type="match status" value="1"/>
</dbReference>
<feature type="compositionally biased region" description="Basic residues" evidence="9">
    <location>
        <begin position="442"/>
        <end position="454"/>
    </location>
</feature>
<dbReference type="Pfam" id="PF12627">
    <property type="entry name" value="PolyA_pol_RNAbd"/>
    <property type="match status" value="1"/>
</dbReference>
<feature type="domain" description="Polymerase A arginine-rich C-terminal" evidence="11">
    <location>
        <begin position="334"/>
        <end position="448"/>
    </location>
</feature>
<dbReference type="Pfam" id="PF01743">
    <property type="entry name" value="PolyA_pol"/>
    <property type="match status" value="1"/>
</dbReference>
<protein>
    <recommendedName>
        <fullName evidence="7">Poly(A) polymerase I</fullName>
        <shortName evidence="7">PAP I</shortName>
        <ecNumber evidence="7">2.7.7.19</ecNumber>
    </recommendedName>
</protein>
<dbReference type="PANTHER" id="PTHR43051">
    <property type="entry name" value="POLYNUCLEOTIDE ADENYLYLTRANSFERASE FAMILY PROTEIN"/>
    <property type="match status" value="1"/>
</dbReference>
<dbReference type="GO" id="GO:0006397">
    <property type="term" value="P:mRNA processing"/>
    <property type="evidence" value="ECO:0007669"/>
    <property type="project" value="UniProtKB-KW"/>
</dbReference>
<evidence type="ECO:0000259" key="12">
    <source>
        <dbReference type="Pfam" id="PF12627"/>
    </source>
</evidence>
<dbReference type="GO" id="GO:0043633">
    <property type="term" value="P:polyadenylation-dependent RNA catabolic process"/>
    <property type="evidence" value="ECO:0007669"/>
    <property type="project" value="InterPro"/>
</dbReference>